<feature type="transmembrane region" description="Helical" evidence="8">
    <location>
        <begin position="510"/>
        <end position="528"/>
    </location>
</feature>
<feature type="transmembrane region" description="Helical" evidence="8">
    <location>
        <begin position="323"/>
        <end position="342"/>
    </location>
</feature>
<dbReference type="GO" id="GO:0015293">
    <property type="term" value="F:symporter activity"/>
    <property type="evidence" value="ECO:0007669"/>
    <property type="project" value="InterPro"/>
</dbReference>
<keyword evidence="7 8" id="KW-0472">Membrane</keyword>
<reference evidence="9 10" key="1">
    <citation type="submission" date="2019-04" db="EMBL/GenBank/DDBJ databases">
        <authorList>
            <person name="Van Vliet M D."/>
        </authorList>
    </citation>
    <scope>NUCLEOTIDE SEQUENCE [LARGE SCALE GENOMIC DNA]</scope>
    <source>
        <strain evidence="9 10">F1</strain>
    </source>
</reference>
<evidence type="ECO:0000256" key="7">
    <source>
        <dbReference type="ARBA" id="ARBA00023136"/>
    </source>
</evidence>
<evidence type="ECO:0000256" key="1">
    <source>
        <dbReference type="ARBA" id="ARBA00004651"/>
    </source>
</evidence>
<evidence type="ECO:0000256" key="8">
    <source>
        <dbReference type="SAM" id="Phobius"/>
    </source>
</evidence>
<comment type="subcellular location">
    <subcellularLocation>
        <location evidence="1">Cell membrane</location>
        <topology evidence="1">Multi-pass membrane protein</topology>
    </subcellularLocation>
</comment>
<evidence type="ECO:0000256" key="5">
    <source>
        <dbReference type="ARBA" id="ARBA00022692"/>
    </source>
</evidence>
<feature type="transmembrane region" description="Helical" evidence="8">
    <location>
        <begin position="166"/>
        <end position="189"/>
    </location>
</feature>
<dbReference type="PANTHER" id="PTHR11328:SF24">
    <property type="entry name" value="MAJOR FACILITATOR SUPERFAMILY (MFS) PROFILE DOMAIN-CONTAINING PROTEIN"/>
    <property type="match status" value="1"/>
</dbReference>
<protein>
    <submittedName>
        <fullName evidence="9">Putative symporter YjmB</fullName>
    </submittedName>
</protein>
<dbReference type="InterPro" id="IPR039672">
    <property type="entry name" value="MFS_2"/>
</dbReference>
<evidence type="ECO:0000256" key="6">
    <source>
        <dbReference type="ARBA" id="ARBA00022989"/>
    </source>
</evidence>
<feature type="transmembrane region" description="Helical" evidence="8">
    <location>
        <begin position="124"/>
        <end position="146"/>
    </location>
</feature>
<dbReference type="GO" id="GO:0005886">
    <property type="term" value="C:plasma membrane"/>
    <property type="evidence" value="ECO:0007669"/>
    <property type="project" value="UniProtKB-SubCell"/>
</dbReference>
<dbReference type="Proteomes" id="UP000366872">
    <property type="component" value="Unassembled WGS sequence"/>
</dbReference>
<evidence type="ECO:0000313" key="10">
    <source>
        <dbReference type="Proteomes" id="UP000366872"/>
    </source>
</evidence>
<gene>
    <name evidence="9" type="primary">yjmB_9</name>
    <name evidence="9" type="ORF">PDESU_06033</name>
</gene>
<dbReference type="AlphaFoldDB" id="A0A6C2UCZ9"/>
<feature type="transmembrane region" description="Helical" evidence="8">
    <location>
        <begin position="348"/>
        <end position="368"/>
    </location>
</feature>
<dbReference type="PANTHER" id="PTHR11328">
    <property type="entry name" value="MAJOR FACILITATOR SUPERFAMILY DOMAIN-CONTAINING PROTEIN"/>
    <property type="match status" value="1"/>
</dbReference>
<dbReference type="InterPro" id="IPR018043">
    <property type="entry name" value="Na/Gal_symport_CS"/>
</dbReference>
<dbReference type="EMBL" id="CAAHFG010000004">
    <property type="protein sequence ID" value="VGO17437.1"/>
    <property type="molecule type" value="Genomic_DNA"/>
</dbReference>
<keyword evidence="4" id="KW-1003">Cell membrane</keyword>
<keyword evidence="3" id="KW-0813">Transport</keyword>
<dbReference type="PROSITE" id="PS00872">
    <property type="entry name" value="NA_GALACTOSIDE_SYMP"/>
    <property type="match status" value="1"/>
</dbReference>
<dbReference type="InterPro" id="IPR036259">
    <property type="entry name" value="MFS_trans_sf"/>
</dbReference>
<feature type="transmembrane region" description="Helical" evidence="8">
    <location>
        <begin position="93"/>
        <end position="112"/>
    </location>
</feature>
<proteinExistence type="inferred from homology"/>
<dbReference type="Pfam" id="PF13347">
    <property type="entry name" value="MFS_2"/>
    <property type="match status" value="1"/>
</dbReference>
<sequence>MSENTSDRKTSAEDKVPLFEKISYGLGLASDHFATVSISAFLMAFFTDFLNAGIKASIVGAAIAVARLWDAFTDPAAGRLSDGCRSKWGRRRPFILVGSLTMGLFFPVIWMVPETWSTTAIHAWLFITVLVFYTLYSIFSVPYEALGAELTPDYRERTSIFVVRTYVQQVYTLFLYWMMPIAMALATLPHIAGEVEGVRRVSWFIAGVIIVAGMFPALFCRERFKEIAEKEVEEHKVSFIDTCKSMLKNKPLLIVIGTICFYLFSIMLSMNLAYFVNTYYIFGGDTLQGSTLSAIDGTFRIVIAVGAAFAIKQLADRIDKHKLLISCVLILMIGFAGTYFTTLPGRPWLTLVFKPFISIGEVGFWVLVMSLRADVCDYDEYKTGTRNEGMIAAITNYVNKIAITLALALSGVMLDGVIKFDSHLDDAAMAAIGQQADSEWNALPEEEKYVPVEKTYTSTWSVVKDIGGQILTFGAKEKVEGVSYDDYKKNLEQITIMKKNDSGAMERLRVLYTLPQVVALIICFFILLKYPLNSTRMGEIRDELEERRGKTSHE</sequence>
<keyword evidence="10" id="KW-1185">Reference proteome</keyword>
<name>A0A6C2UCZ9_PONDE</name>
<accession>A0A6C2UCZ9</accession>
<evidence type="ECO:0000313" key="9">
    <source>
        <dbReference type="EMBL" id="VGO17437.1"/>
    </source>
</evidence>
<dbReference type="GO" id="GO:0008643">
    <property type="term" value="P:carbohydrate transport"/>
    <property type="evidence" value="ECO:0007669"/>
    <property type="project" value="InterPro"/>
</dbReference>
<evidence type="ECO:0000256" key="4">
    <source>
        <dbReference type="ARBA" id="ARBA00022475"/>
    </source>
</evidence>
<feature type="transmembrane region" description="Helical" evidence="8">
    <location>
        <begin position="389"/>
        <end position="414"/>
    </location>
</feature>
<dbReference type="Gene3D" id="1.20.1250.20">
    <property type="entry name" value="MFS general substrate transporter like domains"/>
    <property type="match status" value="1"/>
</dbReference>
<dbReference type="GO" id="GO:0006814">
    <property type="term" value="P:sodium ion transport"/>
    <property type="evidence" value="ECO:0007669"/>
    <property type="project" value="InterPro"/>
</dbReference>
<feature type="transmembrane region" description="Helical" evidence="8">
    <location>
        <begin position="294"/>
        <end position="311"/>
    </location>
</feature>
<dbReference type="RefSeq" id="WP_136082912.1">
    <property type="nucleotide sequence ID" value="NZ_CAAHFG010000004.1"/>
</dbReference>
<evidence type="ECO:0000256" key="3">
    <source>
        <dbReference type="ARBA" id="ARBA00022448"/>
    </source>
</evidence>
<organism evidence="9 10">
    <name type="scientific">Pontiella desulfatans</name>
    <dbReference type="NCBI Taxonomy" id="2750659"/>
    <lineage>
        <taxon>Bacteria</taxon>
        <taxon>Pseudomonadati</taxon>
        <taxon>Kiritimatiellota</taxon>
        <taxon>Kiritimatiellia</taxon>
        <taxon>Kiritimatiellales</taxon>
        <taxon>Pontiellaceae</taxon>
        <taxon>Pontiella</taxon>
    </lineage>
</organism>
<keyword evidence="5 8" id="KW-0812">Transmembrane</keyword>
<keyword evidence="6 8" id="KW-1133">Transmembrane helix</keyword>
<feature type="transmembrane region" description="Helical" evidence="8">
    <location>
        <begin position="201"/>
        <end position="220"/>
    </location>
</feature>
<comment type="similarity">
    <text evidence="2">Belongs to the sodium:galactoside symporter (TC 2.A.2) family.</text>
</comment>
<dbReference type="SUPFAM" id="SSF103473">
    <property type="entry name" value="MFS general substrate transporter"/>
    <property type="match status" value="1"/>
</dbReference>
<feature type="transmembrane region" description="Helical" evidence="8">
    <location>
        <begin position="252"/>
        <end position="274"/>
    </location>
</feature>
<evidence type="ECO:0000256" key="2">
    <source>
        <dbReference type="ARBA" id="ARBA00009617"/>
    </source>
</evidence>